<proteinExistence type="predicted"/>
<dbReference type="eggNOG" id="KOG0817">
    <property type="taxonomic scope" value="Eukaryota"/>
</dbReference>
<keyword evidence="2" id="KW-0040">ANK repeat</keyword>
<sequence>MLDAAQFSTPRGAARRVGSLSQGPPPGPTDHRFTSPRGSAPSFRVPSPVVGHEPVLYSSDESDETPTRRPSLVKTSDVFSLTRHNRFEQVEAMLAKGLSVNLQDAYGNSLLIIACQNGLKRLAKMLLRRGANINLQNARGNTPLHYCFAYGYGETLGAYLISKGADVTLRNEDGLECYYGIKPPVL</sequence>
<gene>
    <name evidence="4" type="ORF">SDRG_03677</name>
</gene>
<dbReference type="Pfam" id="PF12796">
    <property type="entry name" value="Ank_2"/>
    <property type="match status" value="1"/>
</dbReference>
<dbReference type="STRING" id="1156394.T0S7K3"/>
<dbReference type="PANTHER" id="PTHR24119">
    <property type="entry name" value="ACYL-COA-BINDING DOMAIN-CONTAINING PROTEIN 6"/>
    <property type="match status" value="1"/>
</dbReference>
<dbReference type="PROSITE" id="PS50297">
    <property type="entry name" value="ANK_REP_REGION"/>
    <property type="match status" value="2"/>
</dbReference>
<evidence type="ECO:0000313" key="4">
    <source>
        <dbReference type="EMBL" id="EQC38712.1"/>
    </source>
</evidence>
<evidence type="ECO:0000256" key="2">
    <source>
        <dbReference type="PROSITE-ProRule" id="PRU00023"/>
    </source>
</evidence>
<dbReference type="Proteomes" id="UP000030762">
    <property type="component" value="Unassembled WGS sequence"/>
</dbReference>
<keyword evidence="5" id="KW-1185">Reference proteome</keyword>
<dbReference type="SUPFAM" id="SSF48403">
    <property type="entry name" value="Ankyrin repeat"/>
    <property type="match status" value="1"/>
</dbReference>
<organism evidence="4 5">
    <name type="scientific">Saprolegnia diclina (strain VS20)</name>
    <dbReference type="NCBI Taxonomy" id="1156394"/>
    <lineage>
        <taxon>Eukaryota</taxon>
        <taxon>Sar</taxon>
        <taxon>Stramenopiles</taxon>
        <taxon>Oomycota</taxon>
        <taxon>Saprolegniomycetes</taxon>
        <taxon>Saprolegniales</taxon>
        <taxon>Saprolegniaceae</taxon>
        <taxon>Saprolegnia</taxon>
    </lineage>
</organism>
<feature type="region of interest" description="Disordered" evidence="3">
    <location>
        <begin position="1"/>
        <end position="71"/>
    </location>
</feature>
<dbReference type="PROSITE" id="PS50088">
    <property type="entry name" value="ANK_REPEAT"/>
    <property type="match status" value="2"/>
</dbReference>
<keyword evidence="1" id="KW-0446">Lipid-binding</keyword>
<dbReference type="SMART" id="SM00248">
    <property type="entry name" value="ANK"/>
    <property type="match status" value="2"/>
</dbReference>
<dbReference type="AlphaFoldDB" id="T0S7K3"/>
<dbReference type="VEuPathDB" id="FungiDB:SDRG_03677"/>
<dbReference type="GeneID" id="19944404"/>
<evidence type="ECO:0000256" key="3">
    <source>
        <dbReference type="SAM" id="MobiDB-lite"/>
    </source>
</evidence>
<dbReference type="PANTHER" id="PTHR24119:SF0">
    <property type="entry name" value="ACYL-COA-BINDING DOMAIN-CONTAINING PROTEIN 6"/>
    <property type="match status" value="1"/>
</dbReference>
<dbReference type="OrthoDB" id="341259at2759"/>
<dbReference type="InterPro" id="IPR036770">
    <property type="entry name" value="Ankyrin_rpt-contain_sf"/>
</dbReference>
<dbReference type="EMBL" id="JH767140">
    <property type="protein sequence ID" value="EQC38712.1"/>
    <property type="molecule type" value="Genomic_DNA"/>
</dbReference>
<evidence type="ECO:0000313" key="5">
    <source>
        <dbReference type="Proteomes" id="UP000030762"/>
    </source>
</evidence>
<accession>T0S7K3</accession>
<evidence type="ECO:0000256" key="1">
    <source>
        <dbReference type="ARBA" id="ARBA00023121"/>
    </source>
</evidence>
<dbReference type="GO" id="GO:0000062">
    <property type="term" value="F:fatty-acyl-CoA binding"/>
    <property type="evidence" value="ECO:0007669"/>
    <property type="project" value="TreeGrafter"/>
</dbReference>
<reference evidence="4 5" key="1">
    <citation type="submission" date="2012-04" db="EMBL/GenBank/DDBJ databases">
        <title>The Genome Sequence of Saprolegnia declina VS20.</title>
        <authorList>
            <consortium name="The Broad Institute Genome Sequencing Platform"/>
            <person name="Russ C."/>
            <person name="Nusbaum C."/>
            <person name="Tyler B."/>
            <person name="van West P."/>
            <person name="Dieguez-Uribeondo J."/>
            <person name="de Bruijn I."/>
            <person name="Tripathy S."/>
            <person name="Jiang R."/>
            <person name="Young S.K."/>
            <person name="Zeng Q."/>
            <person name="Gargeya S."/>
            <person name="Fitzgerald M."/>
            <person name="Haas B."/>
            <person name="Abouelleil A."/>
            <person name="Alvarado L."/>
            <person name="Arachchi H.M."/>
            <person name="Berlin A."/>
            <person name="Chapman S.B."/>
            <person name="Goldberg J."/>
            <person name="Griggs A."/>
            <person name="Gujja S."/>
            <person name="Hansen M."/>
            <person name="Howarth C."/>
            <person name="Imamovic A."/>
            <person name="Larimer J."/>
            <person name="McCowen C."/>
            <person name="Montmayeur A."/>
            <person name="Murphy C."/>
            <person name="Neiman D."/>
            <person name="Pearson M."/>
            <person name="Priest M."/>
            <person name="Roberts A."/>
            <person name="Saif S."/>
            <person name="Shea T."/>
            <person name="Sisk P."/>
            <person name="Sykes S."/>
            <person name="Wortman J."/>
            <person name="Nusbaum C."/>
            <person name="Birren B."/>
        </authorList>
    </citation>
    <scope>NUCLEOTIDE SEQUENCE [LARGE SCALE GENOMIC DNA]</scope>
    <source>
        <strain evidence="4 5">VS20</strain>
    </source>
</reference>
<dbReference type="Gene3D" id="1.25.40.20">
    <property type="entry name" value="Ankyrin repeat-containing domain"/>
    <property type="match status" value="1"/>
</dbReference>
<dbReference type="InterPro" id="IPR002110">
    <property type="entry name" value="Ankyrin_rpt"/>
</dbReference>
<dbReference type="RefSeq" id="XP_008607536.1">
    <property type="nucleotide sequence ID" value="XM_008609314.1"/>
</dbReference>
<name>T0S7K3_SAPDV</name>
<protein>
    <submittedName>
        <fullName evidence="4">Uncharacterized protein</fullName>
    </submittedName>
</protein>
<feature type="repeat" description="ANK" evidence="2">
    <location>
        <begin position="139"/>
        <end position="172"/>
    </location>
</feature>
<dbReference type="InParanoid" id="T0S7K3"/>
<feature type="repeat" description="ANK" evidence="2">
    <location>
        <begin position="106"/>
        <end position="138"/>
    </location>
</feature>